<feature type="non-terminal residue" evidence="1">
    <location>
        <position position="239"/>
    </location>
</feature>
<dbReference type="AlphaFoldDB" id="A0A6H5G6U5"/>
<organism evidence="1 2">
    <name type="scientific">Nesidiocoris tenuis</name>
    <dbReference type="NCBI Taxonomy" id="355587"/>
    <lineage>
        <taxon>Eukaryota</taxon>
        <taxon>Metazoa</taxon>
        <taxon>Ecdysozoa</taxon>
        <taxon>Arthropoda</taxon>
        <taxon>Hexapoda</taxon>
        <taxon>Insecta</taxon>
        <taxon>Pterygota</taxon>
        <taxon>Neoptera</taxon>
        <taxon>Paraneoptera</taxon>
        <taxon>Hemiptera</taxon>
        <taxon>Heteroptera</taxon>
        <taxon>Panheteroptera</taxon>
        <taxon>Cimicomorpha</taxon>
        <taxon>Miridae</taxon>
        <taxon>Dicyphina</taxon>
        <taxon>Nesidiocoris</taxon>
    </lineage>
</organism>
<dbReference type="InterPro" id="IPR036691">
    <property type="entry name" value="Endo/exonu/phosph_ase_sf"/>
</dbReference>
<evidence type="ECO:0000313" key="1">
    <source>
        <dbReference type="EMBL" id="CAA9998085.1"/>
    </source>
</evidence>
<proteinExistence type="predicted"/>
<dbReference type="Gene3D" id="3.60.10.10">
    <property type="entry name" value="Endonuclease/exonuclease/phosphatase"/>
    <property type="match status" value="1"/>
</dbReference>
<name>A0A6H5G6U5_9HEMI</name>
<dbReference type="EMBL" id="CADCXU010006529">
    <property type="protein sequence ID" value="CAA9998085.1"/>
    <property type="molecule type" value="Genomic_DNA"/>
</dbReference>
<dbReference type="SUPFAM" id="SSF56219">
    <property type="entry name" value="DNase I-like"/>
    <property type="match status" value="1"/>
</dbReference>
<reference evidence="1 2" key="1">
    <citation type="submission" date="2020-02" db="EMBL/GenBank/DDBJ databases">
        <authorList>
            <person name="Ferguson B K."/>
        </authorList>
    </citation>
    <scope>NUCLEOTIDE SEQUENCE [LARGE SCALE GENOMIC DNA]</scope>
</reference>
<sequence length="239" mass="26694">MSSVRSAIAPMYTISADRTVRQRDFLQHVRSELKTRSEKGEPNLTIKFISGIPRIVTSYPAGPEKSSKNAWDPLPAPLNLASPFHSSTIPSPSSSILSIFYQNVRGINTKLDSLRHQAAHLTFDLLVFTETWLSEQVASAELRLSNYHIFRTDRSPTNNKAKCGPGGGVLIAISNKFSSYQWTPDEDILEHAVVIMPEFRLIVSSIYLPSYQPTDHLEAYINQLESVSLKHPGFNLIAI</sequence>
<evidence type="ECO:0000313" key="2">
    <source>
        <dbReference type="Proteomes" id="UP000479000"/>
    </source>
</evidence>
<evidence type="ECO:0008006" key="3">
    <source>
        <dbReference type="Google" id="ProtNLM"/>
    </source>
</evidence>
<keyword evidence="2" id="KW-1185">Reference proteome</keyword>
<gene>
    <name evidence="1" type="ORF">NTEN_LOCUS4379</name>
</gene>
<dbReference type="OrthoDB" id="6614340at2759"/>
<protein>
    <recommendedName>
        <fullName evidence="3">Endonuclease/exonuclease/phosphatase domain-containing protein</fullName>
    </recommendedName>
</protein>
<dbReference type="Proteomes" id="UP000479000">
    <property type="component" value="Unassembled WGS sequence"/>
</dbReference>
<accession>A0A6H5G6U5</accession>